<dbReference type="PIRSF" id="PIRSF001589">
    <property type="entry name" value="Asn_synthetase_glu-h"/>
    <property type="match status" value="1"/>
</dbReference>
<dbReference type="PROSITE" id="PS51278">
    <property type="entry name" value="GATASE_TYPE_2"/>
    <property type="match status" value="1"/>
</dbReference>
<evidence type="ECO:0000256" key="2">
    <source>
        <dbReference type="ARBA" id="ARBA00005752"/>
    </source>
</evidence>
<protein>
    <recommendedName>
        <fullName evidence="3">asparagine synthase (glutamine-hydrolyzing)</fullName>
        <ecNumber evidence="3">6.3.5.4</ecNumber>
    </recommendedName>
</protein>
<dbReference type="Pfam" id="PF13537">
    <property type="entry name" value="GATase_7"/>
    <property type="match status" value="1"/>
</dbReference>
<keyword evidence="9" id="KW-0028">Amino-acid biosynthesis</keyword>
<dbReference type="CDD" id="cd01991">
    <property type="entry name" value="Asn_synthase_B_C"/>
    <property type="match status" value="1"/>
</dbReference>
<dbReference type="GO" id="GO:0005829">
    <property type="term" value="C:cytosol"/>
    <property type="evidence" value="ECO:0007669"/>
    <property type="project" value="TreeGrafter"/>
</dbReference>
<feature type="domain" description="Glutamine amidotransferase type-2" evidence="11">
    <location>
        <begin position="2"/>
        <end position="219"/>
    </location>
</feature>
<accession>A0AAV4KM57</accession>
<dbReference type="SUPFAM" id="SSF52402">
    <property type="entry name" value="Adenine nucleotide alpha hydrolases-like"/>
    <property type="match status" value="1"/>
</dbReference>
<dbReference type="Proteomes" id="UP000642014">
    <property type="component" value="Unassembled WGS sequence"/>
</dbReference>
<dbReference type="InterPro" id="IPR006426">
    <property type="entry name" value="Asn_synth_AEB"/>
</dbReference>
<reference evidence="13 14" key="2">
    <citation type="submission" date="2017-09" db="EMBL/GenBank/DDBJ databases">
        <authorList>
            <person name="Lee N."/>
            <person name="Cho B.-K."/>
        </authorList>
    </citation>
    <scope>NUCLEOTIDE SEQUENCE [LARGE SCALE GENOMIC DNA]</scope>
    <source>
        <strain evidence="13 14">ATCC 19740</strain>
    </source>
</reference>
<dbReference type="SUPFAM" id="SSF56235">
    <property type="entry name" value="N-terminal nucleophile aminohydrolases (Ntn hydrolases)"/>
    <property type="match status" value="1"/>
</dbReference>
<evidence type="ECO:0000256" key="1">
    <source>
        <dbReference type="ARBA" id="ARBA00005187"/>
    </source>
</evidence>
<reference evidence="12 15" key="1">
    <citation type="journal article" date="2014" name="Int. J. Syst. Evol. Microbiol.">
        <title>Complete genome sequence of Corynebacterium casei LMG S-19264T (=DSM 44701T), isolated from a smear-ripened cheese.</title>
        <authorList>
            <consortium name="US DOE Joint Genome Institute (JGI-PGF)"/>
            <person name="Walter F."/>
            <person name="Albersmeier A."/>
            <person name="Kalinowski J."/>
            <person name="Ruckert C."/>
        </authorList>
    </citation>
    <scope>NUCLEOTIDE SEQUENCE [LARGE SCALE GENOMIC DNA]</scope>
    <source>
        <strain evidence="12 15">JCM 4205</strain>
    </source>
</reference>
<dbReference type="GO" id="GO:0005524">
    <property type="term" value="F:ATP binding"/>
    <property type="evidence" value="ECO:0007669"/>
    <property type="project" value="UniProtKB-KW"/>
</dbReference>
<dbReference type="InterPro" id="IPR001962">
    <property type="entry name" value="Asn_synthase"/>
</dbReference>
<dbReference type="Gene3D" id="3.40.50.620">
    <property type="entry name" value="HUPs"/>
    <property type="match status" value="1"/>
</dbReference>
<comment type="catalytic activity">
    <reaction evidence="8">
        <text>L-aspartate + L-glutamine + ATP + H2O = L-asparagine + L-glutamate + AMP + diphosphate + H(+)</text>
        <dbReference type="Rhea" id="RHEA:12228"/>
        <dbReference type="ChEBI" id="CHEBI:15377"/>
        <dbReference type="ChEBI" id="CHEBI:15378"/>
        <dbReference type="ChEBI" id="CHEBI:29985"/>
        <dbReference type="ChEBI" id="CHEBI:29991"/>
        <dbReference type="ChEBI" id="CHEBI:30616"/>
        <dbReference type="ChEBI" id="CHEBI:33019"/>
        <dbReference type="ChEBI" id="CHEBI:58048"/>
        <dbReference type="ChEBI" id="CHEBI:58359"/>
        <dbReference type="ChEBI" id="CHEBI:456215"/>
        <dbReference type="EC" id="6.3.5.4"/>
    </reaction>
</comment>
<dbReference type="EMBL" id="BMSJ01000009">
    <property type="protein sequence ID" value="GGR38343.1"/>
    <property type="molecule type" value="Genomic_DNA"/>
</dbReference>
<evidence type="ECO:0000256" key="7">
    <source>
        <dbReference type="ARBA" id="ARBA00022962"/>
    </source>
</evidence>
<evidence type="ECO:0000256" key="10">
    <source>
        <dbReference type="PIRSR" id="PIRSR001589-2"/>
    </source>
</evidence>
<evidence type="ECO:0000256" key="3">
    <source>
        <dbReference type="ARBA" id="ARBA00012737"/>
    </source>
</evidence>
<feature type="active site" description="For GATase activity" evidence="9">
    <location>
        <position position="2"/>
    </location>
</feature>
<dbReference type="PANTHER" id="PTHR43284:SF1">
    <property type="entry name" value="ASPARAGINE SYNTHETASE"/>
    <property type="match status" value="1"/>
</dbReference>
<dbReference type="Gene3D" id="3.60.20.10">
    <property type="entry name" value="Glutamine Phosphoribosylpyrophosphate, subunit 1, domain 1"/>
    <property type="match status" value="1"/>
</dbReference>
<dbReference type="GeneID" id="95454985"/>
<organism evidence="12 15">
    <name type="scientific">Streptomyces cinereoruber</name>
    <dbReference type="NCBI Taxonomy" id="67260"/>
    <lineage>
        <taxon>Bacteria</taxon>
        <taxon>Bacillati</taxon>
        <taxon>Actinomycetota</taxon>
        <taxon>Actinomycetes</taxon>
        <taxon>Kitasatosporales</taxon>
        <taxon>Streptomycetaceae</taxon>
        <taxon>Streptomyces</taxon>
    </lineage>
</organism>
<evidence type="ECO:0000256" key="6">
    <source>
        <dbReference type="ARBA" id="ARBA00022888"/>
    </source>
</evidence>
<dbReference type="PANTHER" id="PTHR43284">
    <property type="entry name" value="ASPARAGINE SYNTHETASE (GLUTAMINE-HYDROLYZING)"/>
    <property type="match status" value="1"/>
</dbReference>
<dbReference type="InterPro" id="IPR029055">
    <property type="entry name" value="Ntn_hydrolases_N"/>
</dbReference>
<sequence length="740" mass="80814">MCGLGGLARIDGQDLGVEADAILATMARTLAHRGPDEEELLRRGRVGMAFTRLSLVDPENGGQPLYSEDRSVVLIANGEVYNHKELSATLPAGTRFRTGSDCEVLVHLYQQKGLDFLDDVRGMFGLVLWDRRRDVLLLARDHFGVKPLFYTRDEHRIAFASEIKALFADPATPRRVDWDAALVNPTVTSAPSLDLAPPTTYFEGVESVPAGTVLEIDLRDGATRRHTYWSLPDFDGDSTRTDAEIVGEFRDLLADSVRACATADVSIGLFLSGGVDSAAVAALAAGTTDLQTFSVLSGSTVVNGDARHARLVADKLGVANHQVRFDASHVPTAEEWKRLLWLTEMPTCSPEQYYKHELHRYVRAEHPEIKGMLLGAAADEFCGGYSTTSVGDGGWRAFEGALGGLARRGRLEDGRPRLAAWWEGAEGGLLTDAALGPARDLLGRDPYGAFVAAKMRDVEQFNCWHEDRTAAGSGTEARVPFLDRRLVELVASIPAARRERLLWDKAIVREAVADLLPPEVVHRPKVPFFYGEGMQHTHRPFIGMLTRDGGALVEEALATPRGRELLDADRVRALLRRLADAPLSAHVERLLPLLNLCLLDTMVAELPPPLVETAVLLPAVRPAHRITDWDTEAPRVEELVFAAPRWTPDSVLALADHVELLRDDAGTAYLAVDGSLEYVLGPDDPWTALLRSLDGTRTLAEACAALDTRPEAFRNLLDDSLDLGLLRPTAAPAPATTPHD</sequence>
<evidence type="ECO:0000259" key="11">
    <source>
        <dbReference type="PROSITE" id="PS51278"/>
    </source>
</evidence>
<feature type="binding site" evidence="10">
    <location>
        <position position="295"/>
    </location>
    <ligand>
        <name>ATP</name>
        <dbReference type="ChEBI" id="CHEBI:30616"/>
    </ligand>
</feature>
<evidence type="ECO:0000256" key="8">
    <source>
        <dbReference type="ARBA" id="ARBA00048741"/>
    </source>
</evidence>
<reference evidence="12" key="3">
    <citation type="submission" date="2023-08" db="EMBL/GenBank/DDBJ databases">
        <authorList>
            <person name="Sun Q."/>
            <person name="Ohkuma M."/>
        </authorList>
    </citation>
    <scope>NUCLEOTIDE SEQUENCE</scope>
    <source>
        <strain evidence="12">JCM 4205</strain>
    </source>
</reference>
<dbReference type="Proteomes" id="UP000326029">
    <property type="component" value="Chromosome"/>
</dbReference>
<keyword evidence="6 9" id="KW-0061">Asparagine biosynthesis</keyword>
<dbReference type="InterPro" id="IPR033738">
    <property type="entry name" value="AsnB_N"/>
</dbReference>
<dbReference type="AlphaFoldDB" id="A0AAV4KM57"/>
<gene>
    <name evidence="12" type="primary">asnH</name>
    <name evidence="13" type="synonym">asnB</name>
    <name evidence="13" type="ORF">CP977_14520</name>
    <name evidence="12" type="ORF">GCM10010497_46600</name>
</gene>
<dbReference type="Pfam" id="PF00733">
    <property type="entry name" value="Asn_synthase"/>
    <property type="match status" value="1"/>
</dbReference>
<dbReference type="NCBIfam" id="TIGR01536">
    <property type="entry name" value="asn_synth_AEB"/>
    <property type="match status" value="1"/>
</dbReference>
<keyword evidence="4 10" id="KW-0547">Nucleotide-binding</keyword>
<dbReference type="CDD" id="cd00712">
    <property type="entry name" value="AsnB"/>
    <property type="match status" value="1"/>
</dbReference>
<dbReference type="RefSeq" id="WP_062754713.1">
    <property type="nucleotide sequence ID" value="NZ_BMSJ01000009.1"/>
</dbReference>
<comment type="similarity">
    <text evidence="2">Belongs to the asparagine synthetase family.</text>
</comment>
<dbReference type="EMBL" id="CP023693">
    <property type="protein sequence ID" value="QEV33228.1"/>
    <property type="molecule type" value="Genomic_DNA"/>
</dbReference>
<evidence type="ECO:0000313" key="15">
    <source>
        <dbReference type="Proteomes" id="UP000642014"/>
    </source>
</evidence>
<evidence type="ECO:0000313" key="14">
    <source>
        <dbReference type="Proteomes" id="UP000326029"/>
    </source>
</evidence>
<evidence type="ECO:0000313" key="13">
    <source>
        <dbReference type="EMBL" id="QEV33228.1"/>
    </source>
</evidence>
<keyword evidence="13" id="KW-0436">Ligase</keyword>
<dbReference type="GO" id="GO:0006529">
    <property type="term" value="P:asparagine biosynthetic process"/>
    <property type="evidence" value="ECO:0007669"/>
    <property type="project" value="UniProtKB-KW"/>
</dbReference>
<evidence type="ECO:0000313" key="12">
    <source>
        <dbReference type="EMBL" id="GGR38343.1"/>
    </source>
</evidence>
<comment type="pathway">
    <text evidence="1">Amino-acid biosynthesis; L-asparagine biosynthesis; L-asparagine from L-aspartate (L-Gln route): step 1/1.</text>
</comment>
<dbReference type="InterPro" id="IPR014729">
    <property type="entry name" value="Rossmann-like_a/b/a_fold"/>
</dbReference>
<name>A0AAV4KM57_9ACTN</name>
<keyword evidence="14" id="KW-1185">Reference proteome</keyword>
<proteinExistence type="inferred from homology"/>
<evidence type="ECO:0000256" key="5">
    <source>
        <dbReference type="ARBA" id="ARBA00022840"/>
    </source>
</evidence>
<evidence type="ECO:0000256" key="9">
    <source>
        <dbReference type="PIRSR" id="PIRSR001589-1"/>
    </source>
</evidence>
<evidence type="ECO:0000256" key="4">
    <source>
        <dbReference type="ARBA" id="ARBA00022741"/>
    </source>
</evidence>
<dbReference type="InterPro" id="IPR017932">
    <property type="entry name" value="GATase_2_dom"/>
</dbReference>
<feature type="binding site" evidence="10">
    <location>
        <position position="101"/>
    </location>
    <ligand>
        <name>L-glutamine</name>
        <dbReference type="ChEBI" id="CHEBI:58359"/>
    </ligand>
</feature>
<keyword evidence="7 9" id="KW-0315">Glutamine amidotransferase</keyword>
<keyword evidence="5 10" id="KW-0067">ATP-binding</keyword>
<dbReference type="InterPro" id="IPR051786">
    <property type="entry name" value="ASN_synthetase/amidase"/>
</dbReference>
<dbReference type="GO" id="GO:0004066">
    <property type="term" value="F:asparagine synthase (glutamine-hydrolyzing) activity"/>
    <property type="evidence" value="ECO:0007669"/>
    <property type="project" value="UniProtKB-EC"/>
</dbReference>
<dbReference type="EC" id="6.3.5.4" evidence="3"/>